<protein>
    <submittedName>
        <fullName evidence="1">Uncharacterized protein</fullName>
    </submittedName>
</protein>
<evidence type="ECO:0000313" key="1">
    <source>
        <dbReference type="EMBL" id="QDV53973.1"/>
    </source>
</evidence>
<accession>A0A518ILM3</accession>
<reference evidence="1 2" key="1">
    <citation type="submission" date="2019-03" db="EMBL/GenBank/DDBJ databases">
        <title>Deep-cultivation of Planctomycetes and their phenomic and genomic characterization uncovers novel biology.</title>
        <authorList>
            <person name="Wiegand S."/>
            <person name="Jogler M."/>
            <person name="Boedeker C."/>
            <person name="Pinto D."/>
            <person name="Vollmers J."/>
            <person name="Rivas-Marin E."/>
            <person name="Kohn T."/>
            <person name="Peeters S.H."/>
            <person name="Heuer A."/>
            <person name="Rast P."/>
            <person name="Oberbeckmann S."/>
            <person name="Bunk B."/>
            <person name="Jeske O."/>
            <person name="Meyerdierks A."/>
            <person name="Storesund J.E."/>
            <person name="Kallscheuer N."/>
            <person name="Luecker S."/>
            <person name="Lage O.M."/>
            <person name="Pohl T."/>
            <person name="Merkel B.J."/>
            <person name="Hornburger P."/>
            <person name="Mueller R.-W."/>
            <person name="Bruemmer F."/>
            <person name="Labrenz M."/>
            <person name="Spormann A.M."/>
            <person name="Op den Camp H."/>
            <person name="Overmann J."/>
            <person name="Amann R."/>
            <person name="Jetten M.S.M."/>
            <person name="Mascher T."/>
            <person name="Medema M.H."/>
            <person name="Devos D.P."/>
            <person name="Kaster A.-K."/>
            <person name="Ovreas L."/>
            <person name="Rohde M."/>
            <person name="Galperin M.Y."/>
            <person name="Jogler C."/>
        </authorList>
    </citation>
    <scope>NUCLEOTIDE SEQUENCE [LARGE SCALE GENOMIC DNA]</scope>
    <source>
        <strain evidence="1 2">Enr17</strain>
    </source>
</reference>
<name>A0A518ILM3_9PLAN</name>
<dbReference type="EMBL" id="CP037452">
    <property type="protein sequence ID" value="QDV53973.1"/>
    <property type="molecule type" value="Genomic_DNA"/>
</dbReference>
<proteinExistence type="predicted"/>
<dbReference type="OrthoDB" id="9785699at2"/>
<keyword evidence="2" id="KW-1185">Reference proteome</keyword>
<evidence type="ECO:0000313" key="2">
    <source>
        <dbReference type="Proteomes" id="UP000318313"/>
    </source>
</evidence>
<gene>
    <name evidence="1" type="ORF">Enr17x_60560</name>
</gene>
<dbReference type="KEGG" id="gfm:Enr17x_60560"/>
<dbReference type="AlphaFoldDB" id="A0A518ILM3"/>
<dbReference type="Proteomes" id="UP000318313">
    <property type="component" value="Chromosome"/>
</dbReference>
<dbReference type="RefSeq" id="WP_145313790.1">
    <property type="nucleotide sequence ID" value="NZ_CP037452.1"/>
</dbReference>
<sequence>MQQVWLERTLRTRKERVLSRMRGTGEIAEQIHSLFQVFTCKYSLDQRLPPVDVSQFKPPTTGKGQQWLF</sequence>
<organism evidence="1 2">
    <name type="scientific">Gimesia fumaroli</name>
    <dbReference type="NCBI Taxonomy" id="2527976"/>
    <lineage>
        <taxon>Bacteria</taxon>
        <taxon>Pseudomonadati</taxon>
        <taxon>Planctomycetota</taxon>
        <taxon>Planctomycetia</taxon>
        <taxon>Planctomycetales</taxon>
        <taxon>Planctomycetaceae</taxon>
        <taxon>Gimesia</taxon>
    </lineage>
</organism>